<comment type="caution">
    <text evidence="3">The sequence shown here is derived from an EMBL/GenBank/DDBJ whole genome shotgun (WGS) entry which is preliminary data.</text>
</comment>
<feature type="compositionally biased region" description="Basic and acidic residues" evidence="1">
    <location>
        <begin position="233"/>
        <end position="249"/>
    </location>
</feature>
<dbReference type="SUPFAM" id="SSF52218">
    <property type="entry name" value="Flavoproteins"/>
    <property type="match status" value="1"/>
</dbReference>
<keyword evidence="4" id="KW-1185">Reference proteome</keyword>
<dbReference type="RefSeq" id="WP_188460074.1">
    <property type="nucleotide sequence ID" value="NZ_BAABHU010000001.1"/>
</dbReference>
<dbReference type="InterPro" id="IPR029039">
    <property type="entry name" value="Flavoprotein-like_sf"/>
</dbReference>
<evidence type="ECO:0000313" key="4">
    <source>
        <dbReference type="Proteomes" id="UP000636010"/>
    </source>
</evidence>
<feature type="domain" description="NADPH-dependent FMN reductase-like" evidence="2">
    <location>
        <begin position="23"/>
        <end position="172"/>
    </location>
</feature>
<evidence type="ECO:0000256" key="1">
    <source>
        <dbReference type="SAM" id="MobiDB-lite"/>
    </source>
</evidence>
<dbReference type="Gene3D" id="3.40.50.360">
    <property type="match status" value="1"/>
</dbReference>
<dbReference type="InterPro" id="IPR005025">
    <property type="entry name" value="FMN_Rdtase-like_dom"/>
</dbReference>
<dbReference type="Proteomes" id="UP000636010">
    <property type="component" value="Unassembled WGS sequence"/>
</dbReference>
<evidence type="ECO:0000259" key="2">
    <source>
        <dbReference type="Pfam" id="PF03358"/>
    </source>
</evidence>
<evidence type="ECO:0000313" key="3">
    <source>
        <dbReference type="EMBL" id="GGC21468.1"/>
    </source>
</evidence>
<accession>A0ABQ1L9I2</accession>
<protein>
    <submittedName>
        <fullName evidence="3">Flavodoxin</fullName>
    </submittedName>
</protein>
<name>A0ABQ1L9I2_9BACT</name>
<sequence>MKLNSFQQKLNKENPYDFSNLKAVFLNCTLKKSPDVSNTEGLMKMSETIMKENGVQTEMIRAVDHKIAFGVYPDMRDKGWPDDEWPDIQKKILDADILVIGSPIWLGEKSAVASMVIERLYGSSGQTNEKGQFIYYGRVGGCIITGNEDGIKHCSMNLLYSLQHLGYTIPPNADAGWVGEAGPGPSYLDEESGGPENNFTTRNTTFMTWNLMHFAKTLKDNKGVPGYGNNSKEWSEKGDKDNPNPEYRN</sequence>
<dbReference type="Pfam" id="PF03358">
    <property type="entry name" value="FMN_red"/>
    <property type="match status" value="1"/>
</dbReference>
<reference evidence="4" key="1">
    <citation type="journal article" date="2019" name="Int. J. Syst. Evol. Microbiol.">
        <title>The Global Catalogue of Microorganisms (GCM) 10K type strain sequencing project: providing services to taxonomists for standard genome sequencing and annotation.</title>
        <authorList>
            <consortium name="The Broad Institute Genomics Platform"/>
            <consortium name="The Broad Institute Genome Sequencing Center for Infectious Disease"/>
            <person name="Wu L."/>
            <person name="Ma J."/>
        </authorList>
    </citation>
    <scope>NUCLEOTIDE SEQUENCE [LARGE SCALE GENOMIC DNA]</scope>
    <source>
        <strain evidence="4">CGMCC 1.10832</strain>
    </source>
</reference>
<organism evidence="3 4">
    <name type="scientific">Marivirga lumbricoides</name>
    <dbReference type="NCBI Taxonomy" id="1046115"/>
    <lineage>
        <taxon>Bacteria</taxon>
        <taxon>Pseudomonadati</taxon>
        <taxon>Bacteroidota</taxon>
        <taxon>Cytophagia</taxon>
        <taxon>Cytophagales</taxon>
        <taxon>Marivirgaceae</taxon>
        <taxon>Marivirga</taxon>
    </lineage>
</organism>
<proteinExistence type="predicted"/>
<gene>
    <name evidence="3" type="ORF">GCM10011506_03360</name>
</gene>
<feature type="region of interest" description="Disordered" evidence="1">
    <location>
        <begin position="219"/>
        <end position="249"/>
    </location>
</feature>
<dbReference type="EMBL" id="BMEC01000001">
    <property type="protein sequence ID" value="GGC21468.1"/>
    <property type="molecule type" value="Genomic_DNA"/>
</dbReference>